<dbReference type="Proteomes" id="UP000663090">
    <property type="component" value="Chromosome"/>
</dbReference>
<name>A0ABX7MY34_9BACT</name>
<dbReference type="EMBL" id="CP071091">
    <property type="protein sequence ID" value="QSQ11336.1"/>
    <property type="molecule type" value="Genomic_DNA"/>
</dbReference>
<gene>
    <name evidence="2" type="ORF">JY572_23290</name>
</gene>
<accession>A0ABX7MY34</accession>
<dbReference type="Pfam" id="PF20613">
    <property type="entry name" value="HipA_2"/>
    <property type="match status" value="1"/>
</dbReference>
<dbReference type="GO" id="GO:0008483">
    <property type="term" value="F:transaminase activity"/>
    <property type="evidence" value="ECO:0007669"/>
    <property type="project" value="UniProtKB-KW"/>
</dbReference>
<evidence type="ECO:0000313" key="2">
    <source>
        <dbReference type="EMBL" id="QSQ11336.1"/>
    </source>
</evidence>
<dbReference type="InterPro" id="IPR046748">
    <property type="entry name" value="HipA_2"/>
</dbReference>
<evidence type="ECO:0000313" key="3">
    <source>
        <dbReference type="Proteomes" id="UP000663090"/>
    </source>
</evidence>
<organism evidence="2 3">
    <name type="scientific">Myxococcus landrumensis</name>
    <dbReference type="NCBI Taxonomy" id="2813577"/>
    <lineage>
        <taxon>Bacteria</taxon>
        <taxon>Pseudomonadati</taxon>
        <taxon>Myxococcota</taxon>
        <taxon>Myxococcia</taxon>
        <taxon>Myxococcales</taxon>
        <taxon>Cystobacterineae</taxon>
        <taxon>Myxococcaceae</taxon>
        <taxon>Myxococcus</taxon>
    </lineage>
</organism>
<proteinExistence type="predicted"/>
<keyword evidence="2" id="KW-0032">Aminotransferase</keyword>
<reference evidence="2 3" key="1">
    <citation type="submission" date="2021-02" db="EMBL/GenBank/DDBJ databases">
        <title>De Novo genome assembly of isolated myxobacteria.</title>
        <authorList>
            <person name="Stevens D.C."/>
        </authorList>
    </citation>
    <scope>NUCLEOTIDE SEQUENCE [LARGE SCALE GENOMIC DNA]</scope>
    <source>
        <strain evidence="2 3">SCHIC003</strain>
    </source>
</reference>
<dbReference type="RefSeq" id="WP_206713091.1">
    <property type="nucleotide sequence ID" value="NZ_CP071091.1"/>
</dbReference>
<evidence type="ECO:0000259" key="1">
    <source>
        <dbReference type="Pfam" id="PF20613"/>
    </source>
</evidence>
<sequence>MPRTIVATRYVTPLREGGSLPAIVEAEDAGLYVVKFRGAGQGAKALIAEYIAAELARAAGLRVPEMVLMELDPALGRNEPDSEIRGLIKASEGLNLALDYLPGSVTFDPVAGPAPTAAEASAIVAFDAFITNVDRTPKNPNLLCWHRELWLIDHGASLYFHHAWVDWEERSQGRFAPIKDHVLLPWASLLPQAEATLRGKLTREVVEATVNGIPEGWLGAAESPFPTVEAHRAAYVTWLLKRVEALPAFIEEAARARAQLV</sequence>
<keyword evidence="2" id="KW-0808">Transferase</keyword>
<feature type="domain" description="HipA-like kinase" evidence="1">
    <location>
        <begin position="13"/>
        <end position="228"/>
    </location>
</feature>
<protein>
    <submittedName>
        <fullName evidence="2">Aminotransferase class I and II</fullName>
    </submittedName>
</protein>
<keyword evidence="3" id="KW-1185">Reference proteome</keyword>